<dbReference type="RefSeq" id="WP_101338646.1">
    <property type="nucleotide sequence ID" value="NZ_VWPC01000021.1"/>
</dbReference>
<accession>A0AB34C0P6</accession>
<keyword evidence="1" id="KW-0732">Signal</keyword>
<proteinExistence type="predicted"/>
<evidence type="ECO:0000313" key="3">
    <source>
        <dbReference type="Proteomes" id="UP000323924"/>
    </source>
</evidence>
<feature type="signal peptide" evidence="1">
    <location>
        <begin position="1"/>
        <end position="22"/>
    </location>
</feature>
<evidence type="ECO:0000313" key="2">
    <source>
        <dbReference type="EMBL" id="KAA5839258.1"/>
    </source>
</evidence>
<reference evidence="2 3" key="1">
    <citation type="submission" date="2019-09" db="EMBL/GenBank/DDBJ databases">
        <authorList>
            <person name="Vacheron J."/>
            <person name="Dubost A."/>
            <person name="Prigent-Combaret C."/>
            <person name="Muller D."/>
        </authorList>
    </citation>
    <scope>NUCLEOTIDE SEQUENCE [LARGE SCALE GENOMIC DNA]</scope>
    <source>
        <strain evidence="2 3">JV497</strain>
    </source>
</reference>
<dbReference type="AlphaFoldDB" id="A0AB34C0P6"/>
<protein>
    <submittedName>
        <fullName evidence="2">DUF1120 domain-containing protein</fullName>
    </submittedName>
</protein>
<dbReference type="EMBL" id="VWPC01000021">
    <property type="protein sequence ID" value="KAA5839258.1"/>
    <property type="molecule type" value="Genomic_DNA"/>
</dbReference>
<organism evidence="2 3">
    <name type="scientific">Pseudomonas chlororaphis</name>
    <dbReference type="NCBI Taxonomy" id="587753"/>
    <lineage>
        <taxon>Bacteria</taxon>
        <taxon>Pseudomonadati</taxon>
        <taxon>Pseudomonadota</taxon>
        <taxon>Gammaproteobacteria</taxon>
        <taxon>Pseudomonadales</taxon>
        <taxon>Pseudomonadaceae</taxon>
        <taxon>Pseudomonas</taxon>
    </lineage>
</organism>
<feature type="chain" id="PRO_5044316293" evidence="1">
    <location>
        <begin position="23"/>
        <end position="214"/>
    </location>
</feature>
<name>A0AB34C0P6_9PSED</name>
<dbReference type="Pfam" id="PF06551">
    <property type="entry name" value="DUF1120"/>
    <property type="match status" value="1"/>
</dbReference>
<dbReference type="Proteomes" id="UP000323924">
    <property type="component" value="Unassembled WGS sequence"/>
</dbReference>
<sequence length="214" mass="22000">MNFPKKVMLGSVLLLGATSVLADNADLRVIGTIAPSACTPVFTGGATVNYGAIPPASLGQTTETGLAARDVAYTITCNAPLVISTTWRDARAGTATAGPAPAINYFGLGQHDGTNIGRYQIANVVAGTTADGNAVDVIQKNTATGPWILSNLGTVANDGIRQYSYAPVGTLVPGAYSTYAGTIRVTSVITPTQNLNMNTEVTLDGLSTMTVNYL</sequence>
<evidence type="ECO:0000256" key="1">
    <source>
        <dbReference type="SAM" id="SignalP"/>
    </source>
</evidence>
<dbReference type="InterPro" id="IPR010546">
    <property type="entry name" value="DUF1120"/>
</dbReference>
<gene>
    <name evidence="2" type="ORF">F2A38_20550</name>
</gene>
<comment type="caution">
    <text evidence="2">The sequence shown here is derived from an EMBL/GenBank/DDBJ whole genome shotgun (WGS) entry which is preliminary data.</text>
</comment>